<feature type="chain" id="PRO_5044000280" description="Fibronectin domain-containing protein" evidence="2">
    <location>
        <begin position="16"/>
        <end position="475"/>
    </location>
</feature>
<evidence type="ECO:0000256" key="2">
    <source>
        <dbReference type="SAM" id="SignalP"/>
    </source>
</evidence>
<evidence type="ECO:0000313" key="4">
    <source>
        <dbReference type="Proteomes" id="UP001432322"/>
    </source>
</evidence>
<name>A0AAV5WIR5_9BILA</name>
<proteinExistence type="predicted"/>
<protein>
    <recommendedName>
        <fullName evidence="5">Fibronectin domain-containing protein</fullName>
    </recommendedName>
</protein>
<keyword evidence="1" id="KW-0472">Membrane</keyword>
<feature type="transmembrane region" description="Helical" evidence="1">
    <location>
        <begin position="436"/>
        <end position="454"/>
    </location>
</feature>
<gene>
    <name evidence="3" type="ORF">PFISCL1PPCAC_23153</name>
</gene>
<sequence>MRLLLLLLLSSTVTSFVILPYVQIDFAYYFRLAQCQAKCTQKYGHASKRHLNDGSTIEQWENTSEDMQQCTLGCEQPRKGVRARSLPNARIDGTKFWEQSIASAEKMTSSTPISRVSLLCQNVAPMEKGGLADSIEGLIGVELSKHLGPVRLLLQWKHRQIVQGLIVDGGPSITASIESSPIFKVEGMQPGMQYLFTITAIGPNGKLGEPVSSQWFEAIHSEKTPDGAIMTKSGHSSSHGVTSLVSWTRAHIDSCRYKVQIKNSTYTEARDVTIDTSPGLYFSHLEMDSEYEISVASSDVTGNPFPRPLVFPFRTLSCAQIHGRGSLQCPPEPIEDLIVSVCPNGTAHIGWKPSADASLVLTYEILAQPIAPCDAPHNHIFLNAAASSAQLQLGDTRPCEYIIRVTNYDLVGRDSSRETRVVMPMAGKLFTAHVDGLIAAAAATLLVLILLLSCKCCMSCRRRNAESKKHLVGYV</sequence>
<keyword evidence="1" id="KW-0812">Transmembrane</keyword>
<keyword evidence="4" id="KW-1185">Reference proteome</keyword>
<evidence type="ECO:0008006" key="5">
    <source>
        <dbReference type="Google" id="ProtNLM"/>
    </source>
</evidence>
<reference evidence="3" key="1">
    <citation type="submission" date="2023-10" db="EMBL/GenBank/DDBJ databases">
        <title>Genome assembly of Pristionchus species.</title>
        <authorList>
            <person name="Yoshida K."/>
            <person name="Sommer R.J."/>
        </authorList>
    </citation>
    <scope>NUCLEOTIDE SEQUENCE</scope>
    <source>
        <strain evidence="3">RS5133</strain>
    </source>
</reference>
<comment type="caution">
    <text evidence="3">The sequence shown here is derived from an EMBL/GenBank/DDBJ whole genome shotgun (WGS) entry which is preliminary data.</text>
</comment>
<accession>A0AAV5WIR5</accession>
<dbReference type="SUPFAM" id="SSF49265">
    <property type="entry name" value="Fibronectin type III"/>
    <property type="match status" value="1"/>
</dbReference>
<dbReference type="Proteomes" id="UP001432322">
    <property type="component" value="Unassembled WGS sequence"/>
</dbReference>
<dbReference type="AlphaFoldDB" id="A0AAV5WIR5"/>
<feature type="signal peptide" evidence="2">
    <location>
        <begin position="1"/>
        <end position="15"/>
    </location>
</feature>
<organism evidence="3 4">
    <name type="scientific">Pristionchus fissidentatus</name>
    <dbReference type="NCBI Taxonomy" id="1538716"/>
    <lineage>
        <taxon>Eukaryota</taxon>
        <taxon>Metazoa</taxon>
        <taxon>Ecdysozoa</taxon>
        <taxon>Nematoda</taxon>
        <taxon>Chromadorea</taxon>
        <taxon>Rhabditida</taxon>
        <taxon>Rhabditina</taxon>
        <taxon>Diplogasteromorpha</taxon>
        <taxon>Diplogasteroidea</taxon>
        <taxon>Neodiplogasteridae</taxon>
        <taxon>Pristionchus</taxon>
    </lineage>
</organism>
<keyword evidence="2" id="KW-0732">Signal</keyword>
<dbReference type="EMBL" id="BTSY01000006">
    <property type="protein sequence ID" value="GMT31856.1"/>
    <property type="molecule type" value="Genomic_DNA"/>
</dbReference>
<evidence type="ECO:0000256" key="1">
    <source>
        <dbReference type="SAM" id="Phobius"/>
    </source>
</evidence>
<dbReference type="InterPro" id="IPR036116">
    <property type="entry name" value="FN3_sf"/>
</dbReference>
<keyword evidence="1" id="KW-1133">Transmembrane helix</keyword>
<evidence type="ECO:0000313" key="3">
    <source>
        <dbReference type="EMBL" id="GMT31856.1"/>
    </source>
</evidence>